<sequence length="68" mass="7830">VLHVNDRSILGFHEAWIHENKDDIKKLSYQKANDVLTKSCKDEMKIQEAERLLANKASTSYGRVNDVD</sequence>
<organism evidence="1 2">
    <name type="scientific">Dentiscutata erythropus</name>
    <dbReference type="NCBI Taxonomy" id="1348616"/>
    <lineage>
        <taxon>Eukaryota</taxon>
        <taxon>Fungi</taxon>
        <taxon>Fungi incertae sedis</taxon>
        <taxon>Mucoromycota</taxon>
        <taxon>Glomeromycotina</taxon>
        <taxon>Glomeromycetes</taxon>
        <taxon>Diversisporales</taxon>
        <taxon>Gigasporaceae</taxon>
        <taxon>Dentiscutata</taxon>
    </lineage>
</organism>
<evidence type="ECO:0000313" key="1">
    <source>
        <dbReference type="EMBL" id="CAG8770830.1"/>
    </source>
</evidence>
<dbReference type="AlphaFoldDB" id="A0A9N9J9H3"/>
<reference evidence="1" key="1">
    <citation type="submission" date="2021-06" db="EMBL/GenBank/DDBJ databases">
        <authorList>
            <person name="Kallberg Y."/>
            <person name="Tangrot J."/>
            <person name="Rosling A."/>
        </authorList>
    </citation>
    <scope>NUCLEOTIDE SEQUENCE</scope>
    <source>
        <strain evidence="1">MA453B</strain>
    </source>
</reference>
<accession>A0A9N9J9H3</accession>
<name>A0A9N9J9H3_9GLOM</name>
<dbReference type="OrthoDB" id="2364859at2759"/>
<comment type="caution">
    <text evidence="1">The sequence shown here is derived from an EMBL/GenBank/DDBJ whole genome shotgun (WGS) entry which is preliminary data.</text>
</comment>
<gene>
    <name evidence="1" type="ORF">DERYTH_LOCUS18668</name>
</gene>
<evidence type="ECO:0000313" key="2">
    <source>
        <dbReference type="Proteomes" id="UP000789405"/>
    </source>
</evidence>
<keyword evidence="2" id="KW-1185">Reference proteome</keyword>
<dbReference type="Proteomes" id="UP000789405">
    <property type="component" value="Unassembled WGS sequence"/>
</dbReference>
<dbReference type="EMBL" id="CAJVPY010019270">
    <property type="protein sequence ID" value="CAG8770830.1"/>
    <property type="molecule type" value="Genomic_DNA"/>
</dbReference>
<protein>
    <submittedName>
        <fullName evidence="1">13492_t:CDS:1</fullName>
    </submittedName>
</protein>
<proteinExistence type="predicted"/>
<feature type="non-terminal residue" evidence="1">
    <location>
        <position position="1"/>
    </location>
</feature>